<keyword evidence="6 9" id="KW-1133">Transmembrane helix</keyword>
<dbReference type="OrthoDB" id="5241882at2"/>
<dbReference type="GO" id="GO:0005886">
    <property type="term" value="C:plasma membrane"/>
    <property type="evidence" value="ECO:0007669"/>
    <property type="project" value="UniProtKB-SubCell"/>
</dbReference>
<dbReference type="GO" id="GO:0010041">
    <property type="term" value="P:response to iron(III) ion"/>
    <property type="evidence" value="ECO:0007669"/>
    <property type="project" value="TreeGrafter"/>
</dbReference>
<proteinExistence type="predicted"/>
<feature type="transmembrane region" description="Helical" evidence="9">
    <location>
        <begin position="61"/>
        <end position="79"/>
    </location>
</feature>
<evidence type="ECO:0000256" key="4">
    <source>
        <dbReference type="ARBA" id="ARBA00022679"/>
    </source>
</evidence>
<keyword evidence="4 12" id="KW-0808">Transferase</keyword>
<feature type="transmembrane region" description="Helical" evidence="9">
    <location>
        <begin position="466"/>
        <end position="485"/>
    </location>
</feature>
<evidence type="ECO:0000256" key="1">
    <source>
        <dbReference type="ARBA" id="ARBA00004651"/>
    </source>
</evidence>
<dbReference type="PANTHER" id="PTHR33908:SF3">
    <property type="entry name" value="UNDECAPRENYL PHOSPHATE-ALPHA-4-AMINO-4-DEOXY-L-ARABINOSE ARABINOSYL TRANSFERASE"/>
    <property type="match status" value="1"/>
</dbReference>
<evidence type="ECO:0000259" key="11">
    <source>
        <dbReference type="Pfam" id="PF24878"/>
    </source>
</evidence>
<evidence type="ECO:0000313" key="13">
    <source>
        <dbReference type="Proteomes" id="UP000231586"/>
    </source>
</evidence>
<organism evidence="12 13">
    <name type="scientific">Luteimicrobium subarcticum</name>
    <dbReference type="NCBI Taxonomy" id="620910"/>
    <lineage>
        <taxon>Bacteria</taxon>
        <taxon>Bacillati</taxon>
        <taxon>Actinomycetota</taxon>
        <taxon>Actinomycetes</taxon>
        <taxon>Micrococcales</taxon>
        <taxon>Luteimicrobium</taxon>
    </lineage>
</organism>
<evidence type="ECO:0000256" key="7">
    <source>
        <dbReference type="ARBA" id="ARBA00023136"/>
    </source>
</evidence>
<reference evidence="12 13" key="1">
    <citation type="submission" date="2017-11" db="EMBL/GenBank/DDBJ databases">
        <title>Genomic Encyclopedia of Archaeal and Bacterial Type Strains, Phase II (KMG-II): From Individual Species to Whole Genera.</title>
        <authorList>
            <person name="Goeker M."/>
        </authorList>
    </citation>
    <scope>NUCLEOTIDE SEQUENCE [LARGE SCALE GENOMIC DNA]</scope>
    <source>
        <strain evidence="12 13">DSM 22413</strain>
    </source>
</reference>
<keyword evidence="2" id="KW-1003">Cell membrane</keyword>
<protein>
    <submittedName>
        <fullName evidence="12">4-amino-4-deoxy-L-arabinose transferase-like glycosyltransferase</fullName>
    </submittedName>
</protein>
<feature type="transmembrane region" description="Helical" evidence="9">
    <location>
        <begin position="170"/>
        <end position="189"/>
    </location>
</feature>
<feature type="transmembrane region" description="Helical" evidence="9">
    <location>
        <begin position="241"/>
        <end position="260"/>
    </location>
</feature>
<feature type="domain" description="Glycosyltransferase RgtA/B/C/D-like" evidence="10">
    <location>
        <begin position="119"/>
        <end position="276"/>
    </location>
</feature>
<feature type="region of interest" description="Disordered" evidence="8">
    <location>
        <begin position="527"/>
        <end position="646"/>
    </location>
</feature>
<dbReference type="PANTHER" id="PTHR33908">
    <property type="entry name" value="MANNOSYLTRANSFERASE YKCB-RELATED"/>
    <property type="match status" value="1"/>
</dbReference>
<feature type="compositionally biased region" description="Pro residues" evidence="8">
    <location>
        <begin position="22"/>
        <end position="31"/>
    </location>
</feature>
<accession>A0A2M8WSI7</accession>
<feature type="compositionally biased region" description="Gly residues" evidence="8">
    <location>
        <begin position="624"/>
        <end position="640"/>
    </location>
</feature>
<evidence type="ECO:0000256" key="9">
    <source>
        <dbReference type="SAM" id="Phobius"/>
    </source>
</evidence>
<evidence type="ECO:0000256" key="6">
    <source>
        <dbReference type="ARBA" id="ARBA00022989"/>
    </source>
</evidence>
<dbReference type="InterPro" id="IPR050297">
    <property type="entry name" value="LipidA_mod_glycosyltrf_83"/>
</dbReference>
<evidence type="ECO:0000256" key="8">
    <source>
        <dbReference type="SAM" id="MobiDB-lite"/>
    </source>
</evidence>
<dbReference type="InterPro" id="IPR056785">
    <property type="entry name" value="YkcA/B-like_C"/>
</dbReference>
<dbReference type="GO" id="GO:0009103">
    <property type="term" value="P:lipopolysaccharide biosynthetic process"/>
    <property type="evidence" value="ECO:0007669"/>
    <property type="project" value="UniProtKB-ARBA"/>
</dbReference>
<feature type="transmembrane region" description="Helical" evidence="9">
    <location>
        <begin position="385"/>
        <end position="403"/>
    </location>
</feature>
<feature type="transmembrane region" description="Helical" evidence="9">
    <location>
        <begin position="436"/>
        <end position="454"/>
    </location>
</feature>
<dbReference type="InterPro" id="IPR038731">
    <property type="entry name" value="RgtA/B/C-like"/>
</dbReference>
<keyword evidence="3" id="KW-0328">Glycosyltransferase</keyword>
<feature type="compositionally biased region" description="Low complexity" evidence="8">
    <location>
        <begin position="1"/>
        <end position="21"/>
    </location>
</feature>
<feature type="transmembrane region" description="Helical" evidence="9">
    <location>
        <begin position="354"/>
        <end position="373"/>
    </location>
</feature>
<dbReference type="EMBL" id="PGTZ01000007">
    <property type="protein sequence ID" value="PJI93890.1"/>
    <property type="molecule type" value="Genomic_DNA"/>
</dbReference>
<feature type="transmembrane region" description="Helical" evidence="9">
    <location>
        <begin position="195"/>
        <end position="212"/>
    </location>
</feature>
<feature type="transmembrane region" description="Helical" evidence="9">
    <location>
        <begin position="497"/>
        <end position="516"/>
    </location>
</feature>
<dbReference type="AlphaFoldDB" id="A0A2M8WSI7"/>
<sequence length="772" mass="77832">MTTTTHETSGGTASYDAHAPAPTAPPAPPVAPTDGTGSDGAGSDGASIRVRRERRARRPRWERLSLLGLLVATGVLYLWNLSVNGYGNSFYAAAEQAGSQSWSAFLWGSSDAAGSITVDKPPASLWLSELAIRAFGLSSWTVLVPQAILGVLSVWLLYATVRRRFSAGGALLAGAALAVTPVATLMFRFNNPDALLVLLMIAAVYCTLRAIDGGADGRSGRWIVLAGVAVGFGFLTKQMQVFLVLPGIAAAYLWAAPVSWPRRIRDSLLAIGALVVSAGWWVLLTVLVPASARPYIGGSQNNSFLELTFGYNGFGRLSGDETGSVGGGGGGTGGGMWGETGIGRLFGSEFAGQFAWLAPAAAILLVAGLAVTARARRTDARRAAFVVWGGWLVVTWLTFSFMAGIFHPYYTVALAPAIAALFGMGASVLWEQRTTWWATLTAAVAVLATTWWSYTLLSQASTFLPWLRVAVVVGGLVGAVALVAARTLGTDRTATRVAAGGATLAVVAMLAGPLAYSIDTVGSAHTGSLPSAGPSTDGGGFGGPGGMGGGGRGGMGGGGQQGGPGGGQQGGPGGGQQGGPGGQQGTQQGGSQNGGQNGGGNGGGSMQPPGQSQGQSSQGQSQTGDGGFGGGPGGGGGGGNSLINGSSVSSELTDLLSQDAGSYTWVAAVTGSQSAASYQLATEHSVMPIGGFNGSDPSPTLAQFEQDVADGKIHYYIASGSGMGGNQTGGSNVSSQISEWVSENFTATTVDGTTVYDLTQPSSGATSDTMTS</sequence>
<evidence type="ECO:0000313" key="12">
    <source>
        <dbReference type="EMBL" id="PJI93890.1"/>
    </source>
</evidence>
<keyword evidence="13" id="KW-1185">Reference proteome</keyword>
<comment type="caution">
    <text evidence="12">The sequence shown here is derived from an EMBL/GenBank/DDBJ whole genome shotgun (WGS) entry which is preliminary data.</text>
</comment>
<keyword evidence="7 9" id="KW-0472">Membrane</keyword>
<dbReference type="GO" id="GO:0016763">
    <property type="term" value="F:pentosyltransferase activity"/>
    <property type="evidence" value="ECO:0007669"/>
    <property type="project" value="TreeGrafter"/>
</dbReference>
<name>A0A2M8WSI7_9MICO</name>
<evidence type="ECO:0000256" key="2">
    <source>
        <dbReference type="ARBA" id="ARBA00022475"/>
    </source>
</evidence>
<feature type="compositionally biased region" description="Gly residues" evidence="8">
    <location>
        <begin position="536"/>
        <end position="605"/>
    </location>
</feature>
<gene>
    <name evidence="12" type="ORF">CLV34_1370</name>
</gene>
<comment type="subcellular location">
    <subcellularLocation>
        <location evidence="1">Cell membrane</location>
        <topology evidence="1">Multi-pass membrane protein</topology>
    </subcellularLocation>
</comment>
<dbReference type="Pfam" id="PF13231">
    <property type="entry name" value="PMT_2"/>
    <property type="match status" value="1"/>
</dbReference>
<evidence type="ECO:0000256" key="5">
    <source>
        <dbReference type="ARBA" id="ARBA00022692"/>
    </source>
</evidence>
<keyword evidence="5 9" id="KW-0812">Transmembrane</keyword>
<feature type="transmembrane region" description="Helical" evidence="9">
    <location>
        <begin position="219"/>
        <end position="235"/>
    </location>
</feature>
<feature type="transmembrane region" description="Helical" evidence="9">
    <location>
        <begin position="130"/>
        <end position="158"/>
    </location>
</feature>
<feature type="transmembrane region" description="Helical" evidence="9">
    <location>
        <begin position="267"/>
        <end position="288"/>
    </location>
</feature>
<dbReference type="Pfam" id="PF24878">
    <property type="entry name" value="YkcB_C"/>
    <property type="match status" value="1"/>
</dbReference>
<evidence type="ECO:0000259" key="10">
    <source>
        <dbReference type="Pfam" id="PF13231"/>
    </source>
</evidence>
<feature type="domain" description="Putative mannosyltransferase YkcA/B-like C-terminal" evidence="11">
    <location>
        <begin position="652"/>
        <end position="744"/>
    </location>
</feature>
<dbReference type="RefSeq" id="WP_100349513.1">
    <property type="nucleotide sequence ID" value="NZ_PGTZ01000007.1"/>
</dbReference>
<evidence type="ECO:0000256" key="3">
    <source>
        <dbReference type="ARBA" id="ARBA00022676"/>
    </source>
</evidence>
<dbReference type="Proteomes" id="UP000231586">
    <property type="component" value="Unassembled WGS sequence"/>
</dbReference>
<feature type="compositionally biased region" description="Low complexity" evidence="8">
    <location>
        <begin position="606"/>
        <end position="623"/>
    </location>
</feature>
<feature type="region of interest" description="Disordered" evidence="8">
    <location>
        <begin position="1"/>
        <end position="51"/>
    </location>
</feature>
<feature type="transmembrane region" description="Helical" evidence="9">
    <location>
        <begin position="409"/>
        <end position="429"/>
    </location>
</feature>